<accession>A0A1B9G9N4</accession>
<reference evidence="2" key="2">
    <citation type="submission" date="2013-07" db="EMBL/GenBank/DDBJ databases">
        <authorList>
            <consortium name="The Broad Institute Genome Sequencing Platform"/>
            <person name="Cuomo C."/>
            <person name="Litvintseva A."/>
            <person name="Chen Y."/>
            <person name="Heitman J."/>
            <person name="Sun S."/>
            <person name="Springer D."/>
            <person name="Dromer F."/>
            <person name="Young S.K."/>
            <person name="Zeng Q."/>
            <person name="Gargeya S."/>
            <person name="Fitzgerald M."/>
            <person name="Abouelleil A."/>
            <person name="Alvarado L."/>
            <person name="Berlin A.M."/>
            <person name="Chapman S.B."/>
            <person name="Dewar J."/>
            <person name="Goldberg J."/>
            <person name="Griggs A."/>
            <person name="Gujja S."/>
            <person name="Hansen M."/>
            <person name="Howarth C."/>
            <person name="Imamovic A."/>
            <person name="Larimer J."/>
            <person name="McCowan C."/>
            <person name="Murphy C."/>
            <person name="Pearson M."/>
            <person name="Priest M."/>
            <person name="Roberts A."/>
            <person name="Saif S."/>
            <person name="Shea T."/>
            <person name="Sykes S."/>
            <person name="Wortman J."/>
            <person name="Nusbaum C."/>
            <person name="Birren B."/>
        </authorList>
    </citation>
    <scope>NUCLEOTIDE SEQUENCE</scope>
    <source>
        <strain evidence="2">CBS 10118</strain>
    </source>
</reference>
<organism evidence="1">
    <name type="scientific">Kwoniella bestiolae CBS 10118</name>
    <dbReference type="NCBI Taxonomy" id="1296100"/>
    <lineage>
        <taxon>Eukaryota</taxon>
        <taxon>Fungi</taxon>
        <taxon>Dikarya</taxon>
        <taxon>Basidiomycota</taxon>
        <taxon>Agaricomycotina</taxon>
        <taxon>Tremellomycetes</taxon>
        <taxon>Tremellales</taxon>
        <taxon>Cryptococcaceae</taxon>
        <taxon>Kwoniella</taxon>
    </lineage>
</organism>
<keyword evidence="3" id="KW-1185">Reference proteome</keyword>
<dbReference type="RefSeq" id="XP_019048781.1">
    <property type="nucleotide sequence ID" value="XM_019189219.1"/>
</dbReference>
<evidence type="ECO:0000313" key="1">
    <source>
        <dbReference type="EMBL" id="OCF27711.1"/>
    </source>
</evidence>
<name>A0A1B9G9N4_9TREE</name>
<dbReference type="AlphaFoldDB" id="A0A1B9G9N4"/>
<dbReference type="VEuPathDB" id="FungiDB:I302_02556"/>
<dbReference type="KEGG" id="kbi:30206955"/>
<dbReference type="GeneID" id="30206955"/>
<dbReference type="EMBL" id="CP144542">
    <property type="protein sequence ID" value="WVW81855.1"/>
    <property type="molecule type" value="Genomic_DNA"/>
</dbReference>
<reference evidence="2" key="4">
    <citation type="submission" date="2024-02" db="EMBL/GenBank/DDBJ databases">
        <title>Comparative genomics of Cryptococcus and Kwoniella reveals pathogenesis evolution and contrasting modes of karyotype evolution via chromosome fusion or intercentromeric recombination.</title>
        <authorList>
            <person name="Coelho M.A."/>
            <person name="David-Palma M."/>
            <person name="Shea T."/>
            <person name="Bowers K."/>
            <person name="McGinley-Smith S."/>
            <person name="Mohammad A.W."/>
            <person name="Gnirke A."/>
            <person name="Yurkov A.M."/>
            <person name="Nowrousian M."/>
            <person name="Sun S."/>
            <person name="Cuomo C.A."/>
            <person name="Heitman J."/>
        </authorList>
    </citation>
    <scope>NUCLEOTIDE SEQUENCE</scope>
    <source>
        <strain evidence="2">CBS 10118</strain>
    </source>
</reference>
<proteinExistence type="predicted"/>
<reference evidence="1" key="1">
    <citation type="submission" date="2013-07" db="EMBL/GenBank/DDBJ databases">
        <title>The Genome Sequence of Cryptococcus bestiolae CBS10118.</title>
        <authorList>
            <consortium name="The Broad Institute Genome Sequencing Platform"/>
            <person name="Cuomo C."/>
            <person name="Litvintseva A."/>
            <person name="Chen Y."/>
            <person name="Heitman J."/>
            <person name="Sun S."/>
            <person name="Springer D."/>
            <person name="Dromer F."/>
            <person name="Young S.K."/>
            <person name="Zeng Q."/>
            <person name="Gargeya S."/>
            <person name="Fitzgerald M."/>
            <person name="Abouelleil A."/>
            <person name="Alvarado L."/>
            <person name="Berlin A.M."/>
            <person name="Chapman S.B."/>
            <person name="Dewar J."/>
            <person name="Goldberg J."/>
            <person name="Griggs A."/>
            <person name="Gujja S."/>
            <person name="Hansen M."/>
            <person name="Howarth C."/>
            <person name="Imamovic A."/>
            <person name="Larimer J."/>
            <person name="McCowan C."/>
            <person name="Murphy C."/>
            <person name="Pearson M."/>
            <person name="Priest M."/>
            <person name="Roberts A."/>
            <person name="Saif S."/>
            <person name="Shea T."/>
            <person name="Sykes S."/>
            <person name="Wortman J."/>
            <person name="Nusbaum C."/>
            <person name="Birren B."/>
        </authorList>
    </citation>
    <scope>NUCLEOTIDE SEQUENCE [LARGE SCALE GENOMIC DNA]</scope>
    <source>
        <strain evidence="1">CBS 10118</strain>
    </source>
</reference>
<sequence>MPKITPNAISLLEADQELGEYQYDEVEPSLAADGMDLDEDDEGIYQLEPNDEDDLQVDRSGFFGPTTLEARITEEDTMLVTNEMIREGKLAHPALGKILRLEVMDRNLMEDDLRAWLNRTYSACSDEAKSIAQLSIARLRELIEEGCSSIYSEAGLLRKRIPGTTSFADCLLEDYTFPDSNVSIQGDQVLLAIGLDRNSKLGECFKRLYTSPEASPILDAHAVRSASKVLGSQTYSGVYTLDFGGKKLYIGVSDDMIFRSKTHEENEINIMVAKEKRKLHDQGKPLLMRVVLGWPRGKCPKLGSLAWETYMICALQTYKGKNQMQVYAIAGLLGPGIAIKHFRPAYLRYVQAARAAAETHDLPPTRCFKIMNPYPDELDASLKFYTALFDDLIKDSGLDPMRFIQIVVGTYQGERNRMLTREMQKEGYIPPRLAHPQARGFEFGKKYNWEPGMKGMDRRALALNKEHGVAKPARTLRATTLPPLPQDYLDAMISRYTAKAELLKQIYPPPENDADDEDKEK</sequence>
<dbReference type="EMBL" id="KI894019">
    <property type="protein sequence ID" value="OCF27711.1"/>
    <property type="molecule type" value="Genomic_DNA"/>
</dbReference>
<dbReference type="Proteomes" id="UP000092730">
    <property type="component" value="Chromosome 2"/>
</dbReference>
<dbReference type="OrthoDB" id="10356462at2759"/>
<reference evidence="1" key="3">
    <citation type="submission" date="2014-01" db="EMBL/GenBank/DDBJ databases">
        <title>Evolution of pathogenesis and genome organization in the Tremellales.</title>
        <authorList>
            <person name="Cuomo C."/>
            <person name="Litvintseva A."/>
            <person name="Heitman J."/>
            <person name="Chen Y."/>
            <person name="Sun S."/>
            <person name="Springer D."/>
            <person name="Dromer F."/>
            <person name="Young S."/>
            <person name="Zeng Q."/>
            <person name="Chapman S."/>
            <person name="Gujja S."/>
            <person name="Saif S."/>
            <person name="Birren B."/>
        </authorList>
    </citation>
    <scope>NUCLEOTIDE SEQUENCE</scope>
    <source>
        <strain evidence="1">CBS 10118</strain>
    </source>
</reference>
<evidence type="ECO:0000313" key="2">
    <source>
        <dbReference type="EMBL" id="WVW81855.1"/>
    </source>
</evidence>
<protein>
    <submittedName>
        <fullName evidence="1">Uncharacterized protein</fullName>
    </submittedName>
</protein>
<gene>
    <name evidence="1" type="ORF">I302_02556</name>
    <name evidence="2" type="ORF">I302_103853</name>
</gene>
<evidence type="ECO:0000313" key="3">
    <source>
        <dbReference type="Proteomes" id="UP000092730"/>
    </source>
</evidence>